<dbReference type="STRING" id="742766.HMPREF9455_03344"/>
<evidence type="ECO:0000313" key="2">
    <source>
        <dbReference type="Proteomes" id="UP000004913"/>
    </source>
</evidence>
<sequence length="94" mass="11061">MNDLKQLRLFTLLCESSLKVEKQEMKCAYDSFLAEIEKLNQSESDYSKIFRILNLTRIEFDSLGSSSFYGQGGKMRLKKSILEKQFYFLNQKLN</sequence>
<dbReference type="Proteomes" id="UP000004913">
    <property type="component" value="Unassembled WGS sequence"/>
</dbReference>
<gene>
    <name evidence="1" type="ORF">HMPREF9455_03344</name>
</gene>
<dbReference type="HOGENOM" id="CLU_185107_0_0_10"/>
<dbReference type="AlphaFoldDB" id="F5J285"/>
<evidence type="ECO:0000313" key="1">
    <source>
        <dbReference type="EMBL" id="EGK00205.1"/>
    </source>
</evidence>
<name>F5J285_9BACT</name>
<organism evidence="1 2">
    <name type="scientific">Dysgonomonas gadei ATCC BAA-286</name>
    <dbReference type="NCBI Taxonomy" id="742766"/>
    <lineage>
        <taxon>Bacteria</taxon>
        <taxon>Pseudomonadati</taxon>
        <taxon>Bacteroidota</taxon>
        <taxon>Bacteroidia</taxon>
        <taxon>Bacteroidales</taxon>
        <taxon>Dysgonomonadaceae</taxon>
        <taxon>Dysgonomonas</taxon>
    </lineage>
</organism>
<protein>
    <submittedName>
        <fullName evidence="1">Uncharacterized protein</fullName>
    </submittedName>
</protein>
<accession>F5J285</accession>
<dbReference type="EMBL" id="ADLV01000039">
    <property type="protein sequence ID" value="EGK00205.1"/>
    <property type="molecule type" value="Genomic_DNA"/>
</dbReference>
<comment type="caution">
    <text evidence="1">The sequence shown here is derived from an EMBL/GenBank/DDBJ whole genome shotgun (WGS) entry which is preliminary data.</text>
</comment>
<keyword evidence="2" id="KW-1185">Reference proteome</keyword>
<reference evidence="1 2" key="1">
    <citation type="submission" date="2011-04" db="EMBL/GenBank/DDBJ databases">
        <title>The Genome Sequence of Dysgonomonas gadei ATCC BAA-286.</title>
        <authorList>
            <consortium name="The Broad Institute Genome Sequencing Platform"/>
            <person name="Earl A."/>
            <person name="Ward D."/>
            <person name="Feldgarden M."/>
            <person name="Gevers D."/>
            <person name="Pudlo N."/>
            <person name="Martens E."/>
            <person name="Allen-Vercoe E."/>
            <person name="Young S.K."/>
            <person name="Zeng Q."/>
            <person name="Gargeya S."/>
            <person name="Fitzgerald M."/>
            <person name="Haas B."/>
            <person name="Abouelleil A."/>
            <person name="Alvarado L."/>
            <person name="Arachchi H.M."/>
            <person name="Berlin A."/>
            <person name="Brown A."/>
            <person name="Chapman S.B."/>
            <person name="Chen Z."/>
            <person name="Dunbar C."/>
            <person name="Freedman E."/>
            <person name="Gearin G."/>
            <person name="Gellesch M."/>
            <person name="Goldberg J."/>
            <person name="Griggs A."/>
            <person name="Gujja S."/>
            <person name="Heiman D."/>
            <person name="Howarth C."/>
            <person name="Larson L."/>
            <person name="Lui A."/>
            <person name="MacDonald P.J.P."/>
            <person name="Mehta T."/>
            <person name="Montmayeur A."/>
            <person name="Murphy C."/>
            <person name="Neiman D."/>
            <person name="Pearson M."/>
            <person name="Priest M."/>
            <person name="Roberts A."/>
            <person name="Saif S."/>
            <person name="Shea T."/>
            <person name="Shenoy N."/>
            <person name="Sisk P."/>
            <person name="Stolte C."/>
            <person name="Sykes S."/>
            <person name="Yandava C."/>
            <person name="Wortman J."/>
            <person name="Nusbaum C."/>
            <person name="Birren B."/>
        </authorList>
    </citation>
    <scope>NUCLEOTIDE SEQUENCE [LARGE SCALE GENOMIC DNA]</scope>
    <source>
        <strain evidence="1 2">ATCC BAA-286</strain>
    </source>
</reference>
<proteinExistence type="predicted"/>
<dbReference type="RefSeq" id="WP_006800877.1">
    <property type="nucleotide sequence ID" value="NZ_GL891988.1"/>
</dbReference>